<sequence length="748" mass="80351">MTMAPPLAIGQPTDRVDGRSKVSGTAHYTADHTFDNMSYAFLVGARVASGRVTSIDASEALASEGVLAVLTHENLPRIATQPPLIPSLAGMPAPGQTFFPLQDDVVHYEGQPVAIVVADTLERAQWAAALVRVTYDETPFVVTIDQGRDQAYEPEAIFAGFIPGRNQRGDINAGLAQADVRIDAEYTYAANNHNPIEPSATTAVWDGDELTLHDATQGVAATQLTVAALLGLTPSKIRVISHFVGGSFGCKAMIWAHPALSAMAARYVERPVKLALTRADMFTSVGFREEQVQHITLGATEEGRLTALRHHKLSPTSHFDNWAEPSLGVASQMYACPNYEGVYELFRANTMTPTFMRAPGEASGMFALESTMDELAHRIGVDPVELRLRNHTDVDPNTGNPWSSEGLAECLRRGAERFGWQRRAPEPRSHRDGNWLIGYGMATAGYPVYGPNNPQRARARIYADGSAVVQAATPDFGTGVSTVMTQVAADALGIPFERCRFEGGDTVLPTIAAAVGSSGSGMISAAVHTAATNLRDQLIRLAISDAESPLHGADPGAITVQSGRMRLRERPDTGETYSELMHRNFLPDTDATGAWSPSSQTTQYGMMTFGAQFAEVAVDVDLGVVRVRRMVGAFAPGRVLNPKTARSQLMGGMIWGLGQALLEANYMDPRRGRWVADSLGDYLIPVNADAPDVDVELVEVEDKIVNPLGVKGVGEVGQVGVAAAIANAIHHATGRRVRKLPITIEDLL</sequence>
<gene>
    <name evidence="5" type="ORF">C4B68_25515</name>
</gene>
<reference evidence="5 6" key="1">
    <citation type="submission" date="2018-02" db="EMBL/GenBank/DDBJ databases">
        <title>Complete genome sequence of Streptomyces dengpaensis, the producer of angucyclines.</title>
        <authorList>
            <person name="Yumei L."/>
        </authorList>
    </citation>
    <scope>NUCLEOTIDE SEQUENCE [LARGE SCALE GENOMIC DNA]</scope>
    <source>
        <strain evidence="5 6">XZHG99</strain>
    </source>
</reference>
<feature type="domain" description="Aldehyde oxidase/xanthine dehydrogenase a/b hammerhead" evidence="4">
    <location>
        <begin position="23"/>
        <end position="139"/>
    </location>
</feature>
<evidence type="ECO:0000256" key="3">
    <source>
        <dbReference type="SAM" id="MobiDB-lite"/>
    </source>
</evidence>
<proteinExistence type="predicted"/>
<dbReference type="Gene3D" id="3.90.1170.50">
    <property type="entry name" value="Aldehyde oxidase/xanthine dehydrogenase, a/b hammerhead"/>
    <property type="match status" value="1"/>
</dbReference>
<accession>A0ABM6SVM2</accession>
<keyword evidence="1" id="KW-0500">Molybdenum</keyword>
<dbReference type="InterPro" id="IPR016208">
    <property type="entry name" value="Ald_Oxase/xanthine_DH-like"/>
</dbReference>
<dbReference type="Proteomes" id="UP000238413">
    <property type="component" value="Chromosome"/>
</dbReference>
<dbReference type="RefSeq" id="WP_099499463.1">
    <property type="nucleotide sequence ID" value="NZ_CP026652.1"/>
</dbReference>
<dbReference type="SMART" id="SM01008">
    <property type="entry name" value="Ald_Xan_dh_C"/>
    <property type="match status" value="1"/>
</dbReference>
<dbReference type="PANTHER" id="PTHR11908:SF132">
    <property type="entry name" value="ALDEHYDE OXIDASE 1-RELATED"/>
    <property type="match status" value="1"/>
</dbReference>
<dbReference type="Pfam" id="PF02738">
    <property type="entry name" value="MoCoBD_1"/>
    <property type="match status" value="1"/>
</dbReference>
<dbReference type="SUPFAM" id="SSF54665">
    <property type="entry name" value="CO dehydrogenase molybdoprotein N-domain-like"/>
    <property type="match status" value="1"/>
</dbReference>
<organism evidence="5 6">
    <name type="scientific">Streptomyces dengpaensis</name>
    <dbReference type="NCBI Taxonomy" id="2049881"/>
    <lineage>
        <taxon>Bacteria</taxon>
        <taxon>Bacillati</taxon>
        <taxon>Actinomycetota</taxon>
        <taxon>Actinomycetes</taxon>
        <taxon>Kitasatosporales</taxon>
        <taxon>Streptomycetaceae</taxon>
        <taxon>Streptomyces</taxon>
    </lineage>
</organism>
<keyword evidence="2" id="KW-0560">Oxidoreductase</keyword>
<evidence type="ECO:0000256" key="1">
    <source>
        <dbReference type="ARBA" id="ARBA00022505"/>
    </source>
</evidence>
<name>A0ABM6SVM2_9ACTN</name>
<evidence type="ECO:0000259" key="4">
    <source>
        <dbReference type="SMART" id="SM01008"/>
    </source>
</evidence>
<evidence type="ECO:0000313" key="5">
    <source>
        <dbReference type="EMBL" id="AVH58568.1"/>
    </source>
</evidence>
<dbReference type="InterPro" id="IPR037165">
    <property type="entry name" value="AldOxase/xan_DH_Mopterin-bd_sf"/>
</dbReference>
<protein>
    <submittedName>
        <fullName evidence="5">Xanthine dehydrogenase family protein molybdopterin-binding subunit</fullName>
    </submittedName>
</protein>
<dbReference type="Pfam" id="PF01315">
    <property type="entry name" value="Ald_Xan_dh_C"/>
    <property type="match status" value="1"/>
</dbReference>
<dbReference type="EMBL" id="CP026652">
    <property type="protein sequence ID" value="AVH58568.1"/>
    <property type="molecule type" value="Genomic_DNA"/>
</dbReference>
<evidence type="ECO:0000313" key="6">
    <source>
        <dbReference type="Proteomes" id="UP000238413"/>
    </source>
</evidence>
<evidence type="ECO:0000256" key="2">
    <source>
        <dbReference type="ARBA" id="ARBA00023002"/>
    </source>
</evidence>
<dbReference type="Pfam" id="PF20256">
    <property type="entry name" value="MoCoBD_2"/>
    <property type="match status" value="1"/>
</dbReference>
<feature type="region of interest" description="Disordered" evidence="3">
    <location>
        <begin position="1"/>
        <end position="21"/>
    </location>
</feature>
<dbReference type="InterPro" id="IPR008274">
    <property type="entry name" value="AldOxase/xan_DH_MoCoBD1"/>
</dbReference>
<dbReference type="PANTHER" id="PTHR11908">
    <property type="entry name" value="XANTHINE DEHYDROGENASE"/>
    <property type="match status" value="1"/>
</dbReference>
<dbReference type="Gene3D" id="3.30.365.10">
    <property type="entry name" value="Aldehyde oxidase/xanthine dehydrogenase, molybdopterin binding domain"/>
    <property type="match status" value="4"/>
</dbReference>
<dbReference type="SUPFAM" id="SSF56003">
    <property type="entry name" value="Molybdenum cofactor-binding domain"/>
    <property type="match status" value="1"/>
</dbReference>
<dbReference type="InterPro" id="IPR046867">
    <property type="entry name" value="AldOxase/xan_DH_MoCoBD2"/>
</dbReference>
<dbReference type="InterPro" id="IPR000674">
    <property type="entry name" value="Ald_Oxase/Xan_DH_a/b"/>
</dbReference>
<dbReference type="InterPro" id="IPR036856">
    <property type="entry name" value="Ald_Oxase/Xan_DH_a/b_sf"/>
</dbReference>
<keyword evidence="6" id="KW-1185">Reference proteome</keyword>